<organism evidence="1 2">
    <name type="scientific">Stratiformator vulcanicus</name>
    <dbReference type="NCBI Taxonomy" id="2527980"/>
    <lineage>
        <taxon>Bacteria</taxon>
        <taxon>Pseudomonadati</taxon>
        <taxon>Planctomycetota</taxon>
        <taxon>Planctomycetia</taxon>
        <taxon>Planctomycetales</taxon>
        <taxon>Planctomycetaceae</taxon>
        <taxon>Stratiformator</taxon>
    </lineage>
</organism>
<evidence type="ECO:0000313" key="1">
    <source>
        <dbReference type="EMBL" id="QDT35695.1"/>
    </source>
</evidence>
<proteinExistence type="predicted"/>
<accession>A0A517QVL3</accession>
<evidence type="ECO:0000313" key="2">
    <source>
        <dbReference type="Proteomes" id="UP000317318"/>
    </source>
</evidence>
<reference evidence="1 2" key="1">
    <citation type="submission" date="2019-02" db="EMBL/GenBank/DDBJ databases">
        <title>Deep-cultivation of Planctomycetes and their phenomic and genomic characterization uncovers novel biology.</title>
        <authorList>
            <person name="Wiegand S."/>
            <person name="Jogler M."/>
            <person name="Boedeker C."/>
            <person name="Pinto D."/>
            <person name="Vollmers J."/>
            <person name="Rivas-Marin E."/>
            <person name="Kohn T."/>
            <person name="Peeters S.H."/>
            <person name="Heuer A."/>
            <person name="Rast P."/>
            <person name="Oberbeckmann S."/>
            <person name="Bunk B."/>
            <person name="Jeske O."/>
            <person name="Meyerdierks A."/>
            <person name="Storesund J.E."/>
            <person name="Kallscheuer N."/>
            <person name="Luecker S."/>
            <person name="Lage O.M."/>
            <person name="Pohl T."/>
            <person name="Merkel B.J."/>
            <person name="Hornburger P."/>
            <person name="Mueller R.-W."/>
            <person name="Bruemmer F."/>
            <person name="Labrenz M."/>
            <person name="Spormann A.M."/>
            <person name="Op den Camp H."/>
            <person name="Overmann J."/>
            <person name="Amann R."/>
            <person name="Jetten M.S.M."/>
            <person name="Mascher T."/>
            <person name="Medema M.H."/>
            <person name="Devos D.P."/>
            <person name="Kaster A.-K."/>
            <person name="Ovreas L."/>
            <person name="Rohde M."/>
            <person name="Galperin M.Y."/>
            <person name="Jogler C."/>
        </authorList>
    </citation>
    <scope>NUCLEOTIDE SEQUENCE [LARGE SCALE GENOMIC DNA]</scope>
    <source>
        <strain evidence="1 2">Pan189</strain>
    </source>
</reference>
<dbReference type="EMBL" id="CP036268">
    <property type="protein sequence ID" value="QDT35695.1"/>
    <property type="molecule type" value="Genomic_DNA"/>
</dbReference>
<name>A0A517QVL3_9PLAN</name>
<dbReference type="AlphaFoldDB" id="A0A517QVL3"/>
<sequence>MLRKSCVSQTPIHFICIGFAALLVTDQITVAEEPRNWCKKIDATEITAVVRSKTQVLPSVLCALQLGIELDEISCRYSMMSDEQIAKGRESKLLQHAICCDWQFAFRSLVKRRSKVDQDGNPDEATVAELKTFTDKLQVHLKTQLPSWLETALANTYLAEIGPCCGTYDVADIPNNALREWGPVSPVGDSRKVKDSLNDGDPKWYKITANVERQRSAILLKFKTRNGDEVRHSTKLPFSSELLCFETKTDYVLFCINSFGSPGVVFAVSKDTLKTNWENGSWGLSTCGGGTTGSLPETQTAFRQAGDKLLICRAVYDSFFIERYSLKDGSVDLRFSPQVDFPLSPEIIN</sequence>
<protein>
    <submittedName>
        <fullName evidence="1">Uncharacterized protein</fullName>
    </submittedName>
</protein>
<gene>
    <name evidence="1" type="ORF">Pan189_00480</name>
</gene>
<dbReference type="Proteomes" id="UP000317318">
    <property type="component" value="Chromosome"/>
</dbReference>
<keyword evidence="2" id="KW-1185">Reference proteome</keyword>
<dbReference type="KEGG" id="svp:Pan189_00480"/>